<comment type="caution">
    <text evidence="1">The sequence shown here is derived from an EMBL/GenBank/DDBJ whole genome shotgun (WGS) entry which is preliminary data.</text>
</comment>
<reference evidence="1 2" key="1">
    <citation type="submission" date="2020-07" db="EMBL/GenBank/DDBJ databases">
        <title>Taxonomic revisions and descriptions of new bacterial species based on genomic comparisons in the high-G+C-content subgroup of the family Alcaligenaceae.</title>
        <authorList>
            <person name="Szabo A."/>
            <person name="Felfoldi T."/>
        </authorList>
    </citation>
    <scope>NUCLEOTIDE SEQUENCE [LARGE SCALE GENOMIC DNA]</scope>
    <source>
        <strain evidence="1 2">LMG 24012</strain>
    </source>
</reference>
<gene>
    <name evidence="1" type="ORF">H0A72_03010</name>
</gene>
<organism evidence="1 2">
    <name type="scientific">Parapusillimonas granuli</name>
    <dbReference type="NCBI Taxonomy" id="380911"/>
    <lineage>
        <taxon>Bacteria</taxon>
        <taxon>Pseudomonadati</taxon>
        <taxon>Pseudomonadota</taxon>
        <taxon>Betaproteobacteria</taxon>
        <taxon>Burkholderiales</taxon>
        <taxon>Alcaligenaceae</taxon>
        <taxon>Parapusillimonas</taxon>
    </lineage>
</organism>
<evidence type="ECO:0000313" key="1">
    <source>
        <dbReference type="EMBL" id="NYT48273.1"/>
    </source>
</evidence>
<dbReference type="Proteomes" id="UP000559809">
    <property type="component" value="Unassembled WGS sequence"/>
</dbReference>
<dbReference type="RefSeq" id="WP_180153594.1">
    <property type="nucleotide sequence ID" value="NZ_JACCEM010000002.1"/>
</dbReference>
<keyword evidence="2" id="KW-1185">Reference proteome</keyword>
<protein>
    <submittedName>
        <fullName evidence="1">Uncharacterized protein</fullName>
    </submittedName>
</protein>
<name>A0A853FUK8_9BURK</name>
<dbReference type="EMBL" id="JACCEM010000002">
    <property type="protein sequence ID" value="NYT48273.1"/>
    <property type="molecule type" value="Genomic_DNA"/>
</dbReference>
<evidence type="ECO:0000313" key="2">
    <source>
        <dbReference type="Proteomes" id="UP000559809"/>
    </source>
</evidence>
<dbReference type="AlphaFoldDB" id="A0A853FUK8"/>
<accession>A0A853FUK8</accession>
<proteinExistence type="predicted"/>
<sequence>MYTITIQDAPNDLPERTRQDAEQRFRRTLERALGGPDAVLAAYRAWQTAEETAESEMTADDIALAKRWIAAAARARNDGFRDVGETEAWFEVRLDR</sequence>